<feature type="compositionally biased region" description="Basic residues" evidence="1">
    <location>
        <begin position="95"/>
        <end position="110"/>
    </location>
</feature>
<feature type="region of interest" description="Disordered" evidence="1">
    <location>
        <begin position="62"/>
        <end position="129"/>
    </location>
</feature>
<keyword evidence="2" id="KW-0472">Membrane</keyword>
<accession>A0A1I5NML2</accession>
<evidence type="ECO:0000313" key="4">
    <source>
        <dbReference type="Proteomes" id="UP000198892"/>
    </source>
</evidence>
<feature type="transmembrane region" description="Helical" evidence="2">
    <location>
        <begin position="7"/>
        <end position="26"/>
    </location>
</feature>
<dbReference type="InterPro" id="IPR048110">
    <property type="entry name" value="SA1362/YqhP-like"/>
</dbReference>
<dbReference type="Proteomes" id="UP000198892">
    <property type="component" value="Unassembled WGS sequence"/>
</dbReference>
<organism evidence="3 4">
    <name type="scientific">Salibacterium halotolerans</name>
    <dbReference type="NCBI Taxonomy" id="1884432"/>
    <lineage>
        <taxon>Bacteria</taxon>
        <taxon>Bacillati</taxon>
        <taxon>Bacillota</taxon>
        <taxon>Bacilli</taxon>
        <taxon>Bacillales</taxon>
        <taxon>Bacillaceae</taxon>
    </lineage>
</organism>
<keyword evidence="2" id="KW-0812">Transmembrane</keyword>
<protein>
    <submittedName>
        <fullName evidence="3">Uncharacterized protein</fullName>
    </submittedName>
</protein>
<evidence type="ECO:0000256" key="1">
    <source>
        <dbReference type="SAM" id="MobiDB-lite"/>
    </source>
</evidence>
<sequence>MSRLPVNPLPLVIFSLAVIGLGYQLVTDPIGILTYILVGTAVAVGLYFLFTRVLMKRTSANQFQKAAGPKAANGRDAASDKKYQKAVKQQNKNKPNQKRPPRTGNKRRKDHNLTVIEGRKNKKKNRALF</sequence>
<keyword evidence="4" id="KW-1185">Reference proteome</keyword>
<dbReference type="STRING" id="1884432.SAMN05518683_103209"/>
<dbReference type="OrthoDB" id="2989424at2"/>
<dbReference type="AlphaFoldDB" id="A0A1I5NML2"/>
<keyword evidence="2" id="KW-1133">Transmembrane helix</keyword>
<dbReference type="RefSeq" id="WP_093335376.1">
    <property type="nucleotide sequence ID" value="NZ_FOXD01000003.1"/>
</dbReference>
<dbReference type="NCBIfam" id="NF041554">
    <property type="entry name" value="SA1362_fam"/>
    <property type="match status" value="1"/>
</dbReference>
<proteinExistence type="predicted"/>
<name>A0A1I5NML2_9BACI</name>
<gene>
    <name evidence="3" type="ORF">SAMN05518683_103209</name>
</gene>
<feature type="transmembrane region" description="Helical" evidence="2">
    <location>
        <begin position="32"/>
        <end position="50"/>
    </location>
</feature>
<reference evidence="4" key="1">
    <citation type="submission" date="2016-10" db="EMBL/GenBank/DDBJ databases">
        <authorList>
            <person name="Varghese N."/>
            <person name="Submissions S."/>
        </authorList>
    </citation>
    <scope>NUCLEOTIDE SEQUENCE [LARGE SCALE GENOMIC DNA]</scope>
    <source>
        <strain evidence="4">S7</strain>
    </source>
</reference>
<dbReference type="EMBL" id="FOXD01000003">
    <property type="protein sequence ID" value="SFP22947.1"/>
    <property type="molecule type" value="Genomic_DNA"/>
</dbReference>
<evidence type="ECO:0000256" key="2">
    <source>
        <dbReference type="SAM" id="Phobius"/>
    </source>
</evidence>
<evidence type="ECO:0000313" key="3">
    <source>
        <dbReference type="EMBL" id="SFP22947.1"/>
    </source>
</evidence>
<feature type="compositionally biased region" description="Basic residues" evidence="1">
    <location>
        <begin position="120"/>
        <end position="129"/>
    </location>
</feature>